<dbReference type="Proteomes" id="UP001164539">
    <property type="component" value="Chromosome 3"/>
</dbReference>
<evidence type="ECO:0000313" key="2">
    <source>
        <dbReference type="Proteomes" id="UP001164539"/>
    </source>
</evidence>
<dbReference type="EMBL" id="CM051396">
    <property type="protein sequence ID" value="KAJ4723480.1"/>
    <property type="molecule type" value="Genomic_DNA"/>
</dbReference>
<proteinExistence type="predicted"/>
<organism evidence="1 2">
    <name type="scientific">Melia azedarach</name>
    <name type="common">Chinaberry tree</name>
    <dbReference type="NCBI Taxonomy" id="155640"/>
    <lineage>
        <taxon>Eukaryota</taxon>
        <taxon>Viridiplantae</taxon>
        <taxon>Streptophyta</taxon>
        <taxon>Embryophyta</taxon>
        <taxon>Tracheophyta</taxon>
        <taxon>Spermatophyta</taxon>
        <taxon>Magnoliopsida</taxon>
        <taxon>eudicotyledons</taxon>
        <taxon>Gunneridae</taxon>
        <taxon>Pentapetalae</taxon>
        <taxon>rosids</taxon>
        <taxon>malvids</taxon>
        <taxon>Sapindales</taxon>
        <taxon>Meliaceae</taxon>
        <taxon>Melia</taxon>
    </lineage>
</organism>
<reference evidence="1 2" key="1">
    <citation type="journal article" date="2023" name="Science">
        <title>Complex scaffold remodeling in plant triterpene biosynthesis.</title>
        <authorList>
            <person name="De La Pena R."/>
            <person name="Hodgson H."/>
            <person name="Liu J.C."/>
            <person name="Stephenson M.J."/>
            <person name="Martin A.C."/>
            <person name="Owen C."/>
            <person name="Harkess A."/>
            <person name="Leebens-Mack J."/>
            <person name="Jimenez L.E."/>
            <person name="Osbourn A."/>
            <person name="Sattely E.S."/>
        </authorList>
    </citation>
    <scope>NUCLEOTIDE SEQUENCE [LARGE SCALE GENOMIC DNA]</scope>
    <source>
        <strain evidence="2">cv. JPN11</strain>
        <tissue evidence="1">Leaf</tissue>
    </source>
</reference>
<gene>
    <name evidence="1" type="ORF">OWV82_006850</name>
</gene>
<protein>
    <submittedName>
        <fullName evidence="1">Zinc finger BED domain-containing protein RICESLEEPER 2-like</fullName>
    </submittedName>
</protein>
<name>A0ACC1YLI4_MELAZ</name>
<evidence type="ECO:0000313" key="1">
    <source>
        <dbReference type="EMBL" id="KAJ4723480.1"/>
    </source>
</evidence>
<sequence>MRKFPPSTGWFQREVNGYQAGNNIEMVDRSHQDVLLGNSSSVSNKRRKKQSKVWEEMTKFTGLEDARDWAKCNHCQKVFDGSSKKGTTHLNNHLQRCPRKRNNGASDNADKPMHQTTNLTSSVIIEEKSMIDLIKSCFDEGGIPTEHWDPFVLNSSKVEILKVCEEEKEELRNRGSLKIQRHHLHI</sequence>
<accession>A0ACC1YLI4</accession>
<keyword evidence="2" id="KW-1185">Reference proteome</keyword>
<comment type="caution">
    <text evidence="1">The sequence shown here is derived from an EMBL/GenBank/DDBJ whole genome shotgun (WGS) entry which is preliminary data.</text>
</comment>